<dbReference type="Pfam" id="PF00009">
    <property type="entry name" value="GTP_EFTU"/>
    <property type="match status" value="1"/>
</dbReference>
<dbReference type="InterPro" id="IPR036028">
    <property type="entry name" value="SH3-like_dom_sf"/>
</dbReference>
<dbReference type="PANTHER" id="PTHR42908">
    <property type="entry name" value="TRANSLATION ELONGATION FACTOR-RELATED"/>
    <property type="match status" value="1"/>
</dbReference>
<dbReference type="CDD" id="cd00159">
    <property type="entry name" value="RhoGAP"/>
    <property type="match status" value="1"/>
</dbReference>
<dbReference type="InterPro" id="IPR001452">
    <property type="entry name" value="SH3_domain"/>
</dbReference>
<feature type="coiled-coil region" evidence="10">
    <location>
        <begin position="11"/>
        <end position="38"/>
    </location>
</feature>
<proteinExistence type="predicted"/>
<dbReference type="PROSITE" id="PS50002">
    <property type="entry name" value="SH3"/>
    <property type="match status" value="1"/>
</dbReference>
<dbReference type="PANTHER" id="PTHR42908:SF10">
    <property type="entry name" value="EUKARYOTIC TRANSLATION ELONGATION FACTOR 2"/>
    <property type="match status" value="1"/>
</dbReference>
<reference evidence="16" key="1">
    <citation type="submission" date="2009-08" db="EMBL/GenBank/DDBJ databases">
        <title>Annotation of Salpingoeca rosetta.</title>
        <authorList>
            <consortium name="The Broad Institute Genome Sequencing Platform"/>
            <person name="Russ C."/>
            <person name="Cuomo C."/>
            <person name="Burger G."/>
            <person name="Gray M.W."/>
            <person name="Holland P.W.H."/>
            <person name="King N."/>
            <person name="Lang F.B.F."/>
            <person name="Roger A.J."/>
            <person name="Ruiz-Trillo I."/>
            <person name="Young S.K."/>
            <person name="Zeng Q."/>
            <person name="Gargeya S."/>
            <person name="Alvarado L."/>
            <person name="Berlin A."/>
            <person name="Chapman S.B."/>
            <person name="Chen Z."/>
            <person name="Freedman E."/>
            <person name="Gellesch M."/>
            <person name="Goldberg J."/>
            <person name="Griggs A."/>
            <person name="Gujja S."/>
            <person name="Heilman E."/>
            <person name="Heiman D."/>
            <person name="Howarth C."/>
            <person name="Mehta T."/>
            <person name="Neiman D."/>
            <person name="Pearson M."/>
            <person name="Roberts A."/>
            <person name="Saif S."/>
            <person name="Shea T."/>
            <person name="Shenoy N."/>
            <person name="Sisk P."/>
            <person name="Stolte C."/>
            <person name="Sykes S."/>
            <person name="White J."/>
            <person name="Yandava C."/>
            <person name="Haas B."/>
            <person name="Nusbaum C."/>
            <person name="Birren B."/>
        </authorList>
    </citation>
    <scope>NUCLEOTIDE SEQUENCE [LARGE SCALE GENOMIC DNA]</scope>
    <source>
        <strain evidence="16">ATCC 50818</strain>
    </source>
</reference>
<dbReference type="eggNOG" id="KOG1451">
    <property type="taxonomic scope" value="Eukaryota"/>
</dbReference>
<feature type="domain" description="PH" evidence="13">
    <location>
        <begin position="163"/>
        <end position="260"/>
    </location>
</feature>
<dbReference type="Gene3D" id="2.40.30.10">
    <property type="entry name" value="Translation factors"/>
    <property type="match status" value="1"/>
</dbReference>
<dbReference type="PROSITE" id="PS00301">
    <property type="entry name" value="G_TR_1"/>
    <property type="match status" value="1"/>
</dbReference>
<dbReference type="InterPro" id="IPR000198">
    <property type="entry name" value="RhoGAP_dom"/>
</dbReference>
<dbReference type="SMART" id="SM00838">
    <property type="entry name" value="EFG_C"/>
    <property type="match status" value="1"/>
</dbReference>
<dbReference type="Pfam" id="PF00620">
    <property type="entry name" value="RhoGAP"/>
    <property type="match status" value="1"/>
</dbReference>
<dbReference type="CDD" id="cd11882">
    <property type="entry name" value="SH3_GRAF-like"/>
    <property type="match status" value="1"/>
</dbReference>
<keyword evidence="8" id="KW-0342">GTP-binding</keyword>
<dbReference type="SUPFAM" id="SSF50447">
    <property type="entry name" value="Translation proteins"/>
    <property type="match status" value="1"/>
</dbReference>
<dbReference type="SMART" id="SM00889">
    <property type="entry name" value="EFG_IV"/>
    <property type="match status" value="1"/>
</dbReference>
<dbReference type="RefSeq" id="XP_004993937.1">
    <property type="nucleotide sequence ID" value="XM_004993880.1"/>
</dbReference>
<protein>
    <submittedName>
        <fullName evidence="16">Uncharacterized protein</fullName>
    </submittedName>
</protein>
<dbReference type="PRINTS" id="PR00315">
    <property type="entry name" value="ELONGATNFCT"/>
</dbReference>
<dbReference type="Pfam" id="PF00169">
    <property type="entry name" value="PH"/>
    <property type="match status" value="1"/>
</dbReference>
<dbReference type="SUPFAM" id="SSF103657">
    <property type="entry name" value="BAR/IMD domain-like"/>
    <property type="match status" value="1"/>
</dbReference>
<dbReference type="Pfam" id="PF00679">
    <property type="entry name" value="EFG_C"/>
    <property type="match status" value="1"/>
</dbReference>
<feature type="domain" description="Tr-type G" evidence="15">
    <location>
        <begin position="576"/>
        <end position="808"/>
    </location>
</feature>
<dbReference type="GO" id="GO:0043022">
    <property type="term" value="F:ribosome binding"/>
    <property type="evidence" value="ECO:0007669"/>
    <property type="project" value="TreeGrafter"/>
</dbReference>
<dbReference type="Gene3D" id="2.30.29.30">
    <property type="entry name" value="Pleckstrin-homology domain (PH domain)/Phosphotyrosine-binding domain (PTB)"/>
    <property type="match status" value="1"/>
</dbReference>
<dbReference type="PROSITE" id="PS51722">
    <property type="entry name" value="G_TR_2"/>
    <property type="match status" value="1"/>
</dbReference>
<dbReference type="SUPFAM" id="SSF50729">
    <property type="entry name" value="PH domain-like"/>
    <property type="match status" value="1"/>
</dbReference>
<dbReference type="Gene3D" id="3.30.70.240">
    <property type="match status" value="1"/>
</dbReference>
<dbReference type="InterPro" id="IPR005517">
    <property type="entry name" value="Transl_elong_EFG/EF2_IV"/>
</dbReference>
<evidence type="ECO:0000256" key="9">
    <source>
        <dbReference type="PROSITE-ProRule" id="PRU00192"/>
    </source>
</evidence>
<dbReference type="InterPro" id="IPR027267">
    <property type="entry name" value="AH/BAR_dom_sf"/>
</dbReference>
<dbReference type="Pfam" id="PF14604">
    <property type="entry name" value="SH3_9"/>
    <property type="match status" value="1"/>
</dbReference>
<keyword evidence="6" id="KW-0251">Elongation factor</keyword>
<evidence type="ECO:0000256" key="2">
    <source>
        <dbReference type="ARBA" id="ARBA00022443"/>
    </source>
</evidence>
<dbReference type="GO" id="GO:1990904">
    <property type="term" value="C:ribonucleoprotein complex"/>
    <property type="evidence" value="ECO:0007669"/>
    <property type="project" value="TreeGrafter"/>
</dbReference>
<dbReference type="FunFam" id="3.30.70.870:FF:000002">
    <property type="entry name" value="Translation elongation factor 2"/>
    <property type="match status" value="1"/>
</dbReference>
<dbReference type="InterPro" id="IPR000640">
    <property type="entry name" value="EFG_V-like"/>
</dbReference>
<evidence type="ECO:0000313" key="17">
    <source>
        <dbReference type="Proteomes" id="UP000007799"/>
    </source>
</evidence>
<dbReference type="Gene3D" id="2.30.30.40">
    <property type="entry name" value="SH3 Domains"/>
    <property type="match status" value="1"/>
</dbReference>
<evidence type="ECO:0000256" key="5">
    <source>
        <dbReference type="ARBA" id="ARBA00022741"/>
    </source>
</evidence>
<dbReference type="GeneID" id="16074515"/>
<dbReference type="Pfam" id="PF14492">
    <property type="entry name" value="EFG_III"/>
    <property type="match status" value="1"/>
</dbReference>
<feature type="domain" description="Rho-GAP" evidence="14">
    <location>
        <begin position="279"/>
        <end position="537"/>
    </location>
</feature>
<keyword evidence="17" id="KW-1185">Reference proteome</keyword>
<evidence type="ECO:0000259" key="14">
    <source>
        <dbReference type="PROSITE" id="PS50238"/>
    </source>
</evidence>
<feature type="region of interest" description="Disordered" evidence="11">
    <location>
        <begin position="1025"/>
        <end position="1058"/>
    </location>
</feature>
<name>F2UA81_SALR5</name>
<keyword evidence="5" id="KW-0547">Nucleotide-binding</keyword>
<dbReference type="Gene3D" id="3.30.230.10">
    <property type="match status" value="1"/>
</dbReference>
<dbReference type="Gene3D" id="3.90.1430.10">
    <property type="entry name" value="Yeast translation eEF2 (G' domain)"/>
    <property type="match status" value="1"/>
</dbReference>
<dbReference type="GO" id="GO:0003924">
    <property type="term" value="F:GTPase activity"/>
    <property type="evidence" value="ECO:0007669"/>
    <property type="project" value="InterPro"/>
</dbReference>
<dbReference type="InterPro" id="IPR027417">
    <property type="entry name" value="P-loop_NTPase"/>
</dbReference>
<dbReference type="PROSITE" id="PS50238">
    <property type="entry name" value="RHOGAP"/>
    <property type="match status" value="1"/>
</dbReference>
<dbReference type="Gene3D" id="1.20.1270.60">
    <property type="entry name" value="Arfaptin homology (AH) domain/BAR domain"/>
    <property type="match status" value="1"/>
</dbReference>
<evidence type="ECO:0000313" key="16">
    <source>
        <dbReference type="EMBL" id="EGD73656.1"/>
    </source>
</evidence>
<dbReference type="GO" id="GO:0007165">
    <property type="term" value="P:signal transduction"/>
    <property type="evidence" value="ECO:0007669"/>
    <property type="project" value="InterPro"/>
</dbReference>
<dbReference type="Gene3D" id="3.30.70.870">
    <property type="entry name" value="Elongation Factor G (Translational Gtpase), domain 3"/>
    <property type="match status" value="1"/>
</dbReference>
<dbReference type="NCBIfam" id="TIGR00231">
    <property type="entry name" value="small_GTP"/>
    <property type="match status" value="1"/>
</dbReference>
<dbReference type="GO" id="GO:0005829">
    <property type="term" value="C:cytosol"/>
    <property type="evidence" value="ECO:0007669"/>
    <property type="project" value="TreeGrafter"/>
</dbReference>
<dbReference type="GO" id="GO:0005525">
    <property type="term" value="F:GTP binding"/>
    <property type="evidence" value="ECO:0007669"/>
    <property type="project" value="UniProtKB-KW"/>
</dbReference>
<evidence type="ECO:0000256" key="4">
    <source>
        <dbReference type="ARBA" id="ARBA00022490"/>
    </source>
</evidence>
<evidence type="ECO:0000256" key="10">
    <source>
        <dbReference type="SAM" id="Coils"/>
    </source>
</evidence>
<dbReference type="InterPro" id="IPR031157">
    <property type="entry name" value="G_TR_CS"/>
</dbReference>
<gene>
    <name evidence="16" type="ORF">PTSG_12302</name>
</gene>
<dbReference type="Gene3D" id="1.10.555.10">
    <property type="entry name" value="Rho GTPase activation protein"/>
    <property type="match status" value="1"/>
</dbReference>
<dbReference type="SUPFAM" id="SSF54211">
    <property type="entry name" value="Ribosomal protein S5 domain 2-like"/>
    <property type="match status" value="1"/>
</dbReference>
<feature type="region of interest" description="Disordered" evidence="11">
    <location>
        <begin position="375"/>
        <end position="405"/>
    </location>
</feature>
<evidence type="ECO:0000259" key="13">
    <source>
        <dbReference type="PROSITE" id="PS50003"/>
    </source>
</evidence>
<dbReference type="InterPro" id="IPR005225">
    <property type="entry name" value="Small_GTP-bd"/>
</dbReference>
<keyword evidence="7" id="KW-0648">Protein biosynthesis</keyword>
<evidence type="ECO:0000256" key="3">
    <source>
        <dbReference type="ARBA" id="ARBA00022468"/>
    </source>
</evidence>
<evidence type="ECO:0000256" key="7">
    <source>
        <dbReference type="ARBA" id="ARBA00022917"/>
    </source>
</evidence>
<dbReference type="InterPro" id="IPR047225">
    <property type="entry name" value="PH_GRAF"/>
</dbReference>
<dbReference type="InterPro" id="IPR011993">
    <property type="entry name" value="PH-like_dom_sf"/>
</dbReference>
<dbReference type="InterPro" id="IPR009000">
    <property type="entry name" value="Transl_B-barrel_sf"/>
</dbReference>
<organism evidence="17">
    <name type="scientific">Salpingoeca rosetta (strain ATCC 50818 / BSB-021)</name>
    <dbReference type="NCBI Taxonomy" id="946362"/>
    <lineage>
        <taxon>Eukaryota</taxon>
        <taxon>Choanoflagellata</taxon>
        <taxon>Craspedida</taxon>
        <taxon>Salpingoecidae</taxon>
        <taxon>Salpingoeca</taxon>
    </lineage>
</organism>
<comment type="subcellular location">
    <subcellularLocation>
        <location evidence="1">Cytoplasm</location>
    </subcellularLocation>
</comment>
<dbReference type="InterPro" id="IPR035647">
    <property type="entry name" value="EFG_III/V"/>
</dbReference>
<dbReference type="STRING" id="946362.F2UA81"/>
<keyword evidence="10" id="KW-0175">Coiled coil</keyword>
<dbReference type="InterPro" id="IPR001849">
    <property type="entry name" value="PH_domain"/>
</dbReference>
<evidence type="ECO:0000256" key="1">
    <source>
        <dbReference type="ARBA" id="ARBA00004496"/>
    </source>
</evidence>
<dbReference type="EMBL" id="GL832966">
    <property type="protein sequence ID" value="EGD73656.1"/>
    <property type="molecule type" value="Genomic_DNA"/>
</dbReference>
<sequence>MHVHMLASKVLKGINEERTQLQEQGKVLREERKQTQDKYFSQLDKFLGASARKSDAELSDHEAKVASLRQSWARSCMHYAQYLNLFQLSKGVIAGHVVGFMQSMATVSSECRAALSDHEDVVDTAASAVECIRAAGDEQLEISERLISETLDLDDESISAPINGIKRGFLLLQTRGMLGVGSAWTRCFCIFDKAAHRFFCHTDDKDCIVVEVDTCVQKFSADIDRKFVFEITGPDTKLTLQASSDADRKGWIAAMGGLAPVKTVRRKKGRKHANENTWQTLSPESVGFLLKMMSHVERSYLDFEGLYRVSGTKTRYIKMYTDALQKHRLPNLADEDVTVITSCLKYFLRQLPDPLLTRRLYPAFIDAVRAEDRSMTVSGADAGSRRSSKPEVSPRPPTTPPPEMKLASDAAAHVYGKLPPAAKTAMQPPARPPVPPKPQKTWTVRALYNCDAEDEEELTFRRGDLITDVEPFEDEGWFVGTLQSTQQRGLFPYNYVEDVFNPTAATPSSPGDKNAGDAAMATGGVVQPQLLDEEPLYENAEMVKSTSSSEIDRRDDRVQQQVQDVIFRCEEDRVTAVTRNVCIIAHVDHGKTTLADSVLSRAGVLNDAKAGKALALDTEAAEQERGITIKSTGISLHYPDWAARVGVAPGRCRDGAVVAPPPRNNEEGFLRVNLIDCPGHADFSGEVTTALRVCDGALVIVDCVEGVGVQTETVVRQALAEHVQPVLFLNKLDRIITELQATPEDAYMKVAATIDSVNELIETYQPEGVDFTVDPCKGTVGFGSGLYGWGFTLPQIGAALVQKKQAAKATKAGTPAPPAPHRASEEVMKLTKRLWGDYFVDPSTGKWRRDQGFNADGSAHQRTFCAVVLQPIYAVHAAESSGDRAALLKLAGTLGVAAAMTETQKRESELKPLRKLMMKAWLPVADALLALIDDHLPSPLEAQPARVHAIYQGVVDDDGDKAAEDEQDVMSKGERNVVRAMQHCDPHGPAVVFITKMVRVSKQSKAMIGFGRVFCGTVRVGDTLHALDPDYTPPRTNDDDDSSSSSSSSAAKSGGRVRGAVPVSVKGLRLVMASRMQPIKEGRAGMVVGVLGLDGAVVKAGTLTSTLAAHPLKVLRFSVSPVVRVSVRPKKESLATKLQQAMQSLQQEDPCVLCYTDSATGEKILAGVGELHVQLCLDALSEAVGCSVVATEPAVQYCEGVAQESTQVCLAKSSNKHNRLYVKARPASDDLVAALDDGSVSMQMDTASRTAALVAAGADRALAKKVVAMCGSNVLVDETVGMDLNPILDMVVTAFKDVCAGSVLCHEELRGVVFSITDARLHQDSVHRRVDQILPMARRAFHGAVLTAHPRLLQPIFAVTIQVPQEGMGGVRRVLKDRGGAVVGETVVAGTPLHTVRAHLPVARSFGFNSNLMRATSGKAFPTTTFGHWAMVEGDPLDPATPAGQAVAAVRARKRMTKPHPPAASELLDRL</sequence>
<dbReference type="InterPro" id="IPR014721">
    <property type="entry name" value="Ribsml_uS5_D2-typ_fold_subgr"/>
</dbReference>
<feature type="compositionally biased region" description="Pro residues" evidence="11">
    <location>
        <begin position="393"/>
        <end position="403"/>
    </location>
</feature>
<dbReference type="InterPro" id="IPR008936">
    <property type="entry name" value="Rho_GTPase_activation_prot"/>
</dbReference>
<feature type="domain" description="SH3" evidence="12">
    <location>
        <begin position="439"/>
        <end position="501"/>
    </location>
</feature>
<dbReference type="GO" id="GO:0003746">
    <property type="term" value="F:translation elongation factor activity"/>
    <property type="evidence" value="ECO:0007669"/>
    <property type="project" value="UniProtKB-KW"/>
</dbReference>
<dbReference type="Proteomes" id="UP000007799">
    <property type="component" value="Unassembled WGS sequence"/>
</dbReference>
<accession>F2UA81</accession>
<dbReference type="PROSITE" id="PS50003">
    <property type="entry name" value="PH_DOMAIN"/>
    <property type="match status" value="1"/>
</dbReference>
<evidence type="ECO:0000259" key="15">
    <source>
        <dbReference type="PROSITE" id="PS51722"/>
    </source>
</evidence>
<dbReference type="KEGG" id="sre:PTSG_12302"/>
<evidence type="ECO:0000256" key="8">
    <source>
        <dbReference type="ARBA" id="ARBA00023134"/>
    </source>
</evidence>
<dbReference type="Pfam" id="PF03764">
    <property type="entry name" value="EFG_IV"/>
    <property type="match status" value="1"/>
</dbReference>
<evidence type="ECO:0000259" key="12">
    <source>
        <dbReference type="PROSITE" id="PS50002"/>
    </source>
</evidence>
<dbReference type="SMART" id="SM00324">
    <property type="entry name" value="RhoGAP"/>
    <property type="match status" value="1"/>
</dbReference>
<keyword evidence="3" id="KW-0343">GTPase activation</keyword>
<dbReference type="Gene3D" id="3.40.50.300">
    <property type="entry name" value="P-loop containing nucleotide triphosphate hydrolases"/>
    <property type="match status" value="1"/>
</dbReference>
<dbReference type="SMART" id="SM00233">
    <property type="entry name" value="PH"/>
    <property type="match status" value="1"/>
</dbReference>
<dbReference type="eggNOG" id="KOG0469">
    <property type="taxonomic scope" value="Eukaryota"/>
</dbReference>
<dbReference type="SUPFAM" id="SSF48350">
    <property type="entry name" value="GTPase activation domain, GAP"/>
    <property type="match status" value="1"/>
</dbReference>
<dbReference type="SMART" id="SM00326">
    <property type="entry name" value="SH3"/>
    <property type="match status" value="1"/>
</dbReference>
<dbReference type="InterPro" id="IPR041095">
    <property type="entry name" value="EFG_II"/>
</dbReference>
<dbReference type="CDD" id="cd01249">
    <property type="entry name" value="BAR-PH_GRAF_family"/>
    <property type="match status" value="1"/>
</dbReference>
<keyword evidence="2 9" id="KW-0728">SH3 domain</keyword>
<evidence type="ECO:0000256" key="11">
    <source>
        <dbReference type="SAM" id="MobiDB-lite"/>
    </source>
</evidence>
<dbReference type="SUPFAM" id="SSF52540">
    <property type="entry name" value="P-loop containing nucleoside triphosphate hydrolases"/>
    <property type="match status" value="1"/>
</dbReference>
<keyword evidence="4" id="KW-0963">Cytoplasm</keyword>
<dbReference type="SUPFAM" id="SSF54980">
    <property type="entry name" value="EF-G C-terminal domain-like"/>
    <property type="match status" value="2"/>
</dbReference>
<dbReference type="eggNOG" id="KOG1702">
    <property type="taxonomic scope" value="Eukaryota"/>
</dbReference>
<dbReference type="InterPro" id="IPR000795">
    <property type="entry name" value="T_Tr_GTP-bd_dom"/>
</dbReference>
<dbReference type="GO" id="GO:0005096">
    <property type="term" value="F:GTPase activator activity"/>
    <property type="evidence" value="ECO:0007669"/>
    <property type="project" value="UniProtKB-KW"/>
</dbReference>
<dbReference type="CDD" id="cd01681">
    <property type="entry name" value="aeEF2_snRNP_like_IV"/>
    <property type="match status" value="1"/>
</dbReference>
<dbReference type="InParanoid" id="F2UA81"/>
<dbReference type="FunFam" id="3.40.50.300:FF:000058">
    <property type="entry name" value="Translation elongation factor 2"/>
    <property type="match status" value="1"/>
</dbReference>
<dbReference type="CDD" id="cd04096">
    <property type="entry name" value="eEF2_snRNP_like_C"/>
    <property type="match status" value="1"/>
</dbReference>
<dbReference type="SUPFAM" id="SSF50044">
    <property type="entry name" value="SH3-domain"/>
    <property type="match status" value="1"/>
</dbReference>
<dbReference type="InterPro" id="IPR020568">
    <property type="entry name" value="Ribosomal_Su5_D2-typ_SF"/>
</dbReference>
<evidence type="ECO:0000256" key="6">
    <source>
        <dbReference type="ARBA" id="ARBA00022768"/>
    </source>
</evidence>